<organism evidence="1 2">
    <name type="scientific">Pseudomonas phage PhiPA3</name>
    <name type="common">Pseudomonas aeruginosa phage PhiPA3</name>
    <dbReference type="NCBI Taxonomy" id="998086"/>
    <lineage>
        <taxon>Viruses</taxon>
        <taxon>Duplodnaviria</taxon>
        <taxon>Heunggongvirae</taxon>
        <taxon>Uroviricota</taxon>
        <taxon>Caudoviricetes</taxon>
        <taxon>Chimalliviridae</taxon>
        <taxon>Miltoncavirus</taxon>
        <taxon>Miltoncavirus PhiPA3</taxon>
    </lineage>
</organism>
<evidence type="ECO:0000313" key="1">
    <source>
        <dbReference type="EMBL" id="AEH03508.1"/>
    </source>
</evidence>
<dbReference type="OrthoDB" id="24253at10239"/>
<keyword evidence="2" id="KW-1185">Reference proteome</keyword>
<dbReference type="GeneID" id="26643613"/>
<dbReference type="Proteomes" id="UP000008388">
    <property type="component" value="Segment"/>
</dbReference>
<accession>F8SJW3</accession>
<reference evidence="1 2" key="1">
    <citation type="journal article" date="2011" name="Microbiology">
        <title>The Pseudomonas aeruginosa generalized transducing phage phiPA3 is a new member of the phiKZ-like group of 'jumbo' phages, and infects model laboratory strains and clinical isolates from cystic fibrosis patients.</title>
        <authorList>
            <person name="Monson R."/>
            <person name="Foulds I."/>
            <person name="Foweraker J."/>
            <person name="Welch M."/>
            <person name="Salmond G.P."/>
        </authorList>
    </citation>
    <scope>NUCLEOTIDE SEQUENCE [LARGE SCALE GENOMIC DNA]</scope>
</reference>
<dbReference type="EMBL" id="HQ630627">
    <property type="protein sequence ID" value="AEH03508.1"/>
    <property type="molecule type" value="Genomic_DNA"/>
</dbReference>
<gene>
    <name evidence="1" type="primary">084</name>
</gene>
<protein>
    <submittedName>
        <fullName evidence="1">Uncharacterized protein 084</fullName>
    </submittedName>
</protein>
<proteinExistence type="predicted"/>
<evidence type="ECO:0000313" key="2">
    <source>
        <dbReference type="Proteomes" id="UP000008388"/>
    </source>
</evidence>
<organismHost>
    <name type="scientific">Pseudomonas aeruginosa</name>
    <dbReference type="NCBI Taxonomy" id="287"/>
</organismHost>
<sequence length="122" mass="14320">MYRWKRRGGYECSSVGDKRFSALFARLPDGRTIEEAWQLDCKGYRIHSNNWKAGKGKPPLDGYNPKYEDYKDLWRIWAVSNKQLMNELRQNAKDHDYYLSDVFASTDISQARALSDLLNEGY</sequence>
<dbReference type="KEGG" id="vg:26643613"/>
<name>F8SJW3_BPPA3</name>
<dbReference type="RefSeq" id="YP_009217164.1">
    <property type="nucleotide sequence ID" value="NC_028999.1"/>
</dbReference>